<gene>
    <name evidence="1" type="ORF">AK812_SmicGene22909</name>
</gene>
<dbReference type="EMBL" id="LSRX01000519">
    <property type="protein sequence ID" value="OLP95021.1"/>
    <property type="molecule type" value="Genomic_DNA"/>
</dbReference>
<organism evidence="1 2">
    <name type="scientific">Symbiodinium microadriaticum</name>
    <name type="common">Dinoflagellate</name>
    <name type="synonym">Zooxanthella microadriatica</name>
    <dbReference type="NCBI Taxonomy" id="2951"/>
    <lineage>
        <taxon>Eukaryota</taxon>
        <taxon>Sar</taxon>
        <taxon>Alveolata</taxon>
        <taxon>Dinophyceae</taxon>
        <taxon>Suessiales</taxon>
        <taxon>Symbiodiniaceae</taxon>
        <taxon>Symbiodinium</taxon>
    </lineage>
</organism>
<comment type="caution">
    <text evidence="1">The sequence shown here is derived from an EMBL/GenBank/DDBJ whole genome shotgun (WGS) entry which is preliminary data.</text>
</comment>
<dbReference type="OMA" id="VIFWEDP"/>
<dbReference type="Proteomes" id="UP000186817">
    <property type="component" value="Unassembled WGS sequence"/>
</dbReference>
<dbReference type="AlphaFoldDB" id="A0A1Q9DIJ8"/>
<protein>
    <submittedName>
        <fullName evidence="1">Uncharacterized protein</fullName>
    </submittedName>
</protein>
<name>A0A1Q9DIJ8_SYMMI</name>
<evidence type="ECO:0000313" key="2">
    <source>
        <dbReference type="Proteomes" id="UP000186817"/>
    </source>
</evidence>
<reference evidence="1 2" key="1">
    <citation type="submission" date="2016-02" db="EMBL/GenBank/DDBJ databases">
        <title>Genome analysis of coral dinoflagellate symbionts highlights evolutionary adaptations to a symbiotic lifestyle.</title>
        <authorList>
            <person name="Aranda M."/>
            <person name="Li Y."/>
            <person name="Liew Y.J."/>
            <person name="Baumgarten S."/>
            <person name="Simakov O."/>
            <person name="Wilson M."/>
            <person name="Piel J."/>
            <person name="Ashoor H."/>
            <person name="Bougouffa S."/>
            <person name="Bajic V.B."/>
            <person name="Ryu T."/>
            <person name="Ravasi T."/>
            <person name="Bayer T."/>
            <person name="Micklem G."/>
            <person name="Kim H."/>
            <person name="Bhak J."/>
            <person name="Lajeunesse T.C."/>
            <person name="Voolstra C.R."/>
        </authorList>
    </citation>
    <scope>NUCLEOTIDE SEQUENCE [LARGE SCALE GENOMIC DNA]</scope>
    <source>
        <strain evidence="1 2">CCMP2467</strain>
    </source>
</reference>
<accession>A0A1Q9DIJ8</accession>
<evidence type="ECO:0000313" key="1">
    <source>
        <dbReference type="EMBL" id="OLP95021.1"/>
    </source>
</evidence>
<sequence>MFLPASSLRMEPGTAPAPLAPPPRLLPCWNPRRVRGLNVRQLPATRASRRGTSWGQGARTRLLAATALALRLLVGLCLAPEDIAIKLDSRSISDILLGRFVTMRVNLKRAGRWLHMQQAEVECKLVNLGMNPIFWLLMPLTLVLRPKLALIGLILVYILPRGAQRESSATRFTASLSAEDLWSCRLWRAVVTAGLRDIMNYSIAGMVALPREVSGELSTATSFEVKSLEVSKSCLIMDAVANLPGETVFQYRLKTGVSLGEVDGCQCIIWDDPCIEVTPGWPLPQFWAPIGSFAGLGLTDKLRFSRLEFLSDGRLVLEGRVAGEGDRRAIIPV</sequence>
<keyword evidence="2" id="KW-1185">Reference proteome</keyword>
<proteinExistence type="predicted"/>
<dbReference type="OrthoDB" id="418963at2759"/>